<comment type="caution">
    <text evidence="2">The sequence shown here is derived from an EMBL/GenBank/DDBJ whole genome shotgun (WGS) entry which is preliminary data.</text>
</comment>
<keyword evidence="1" id="KW-1133">Transmembrane helix</keyword>
<feature type="transmembrane region" description="Helical" evidence="1">
    <location>
        <begin position="56"/>
        <end position="76"/>
    </location>
</feature>
<accession>A0ABS4HFX9</accession>
<feature type="transmembrane region" description="Helical" evidence="1">
    <location>
        <begin position="32"/>
        <end position="50"/>
    </location>
</feature>
<keyword evidence="1" id="KW-0472">Membrane</keyword>
<evidence type="ECO:0000313" key="2">
    <source>
        <dbReference type="EMBL" id="MBP1949806.1"/>
    </source>
</evidence>
<evidence type="ECO:0000313" key="3">
    <source>
        <dbReference type="Proteomes" id="UP001519328"/>
    </source>
</evidence>
<proteinExistence type="predicted"/>
<organism evidence="2 3">
    <name type="scientific">Virgibacillus litoralis</name>
    <dbReference type="NCBI Taxonomy" id="578221"/>
    <lineage>
        <taxon>Bacteria</taxon>
        <taxon>Bacillati</taxon>
        <taxon>Bacillota</taxon>
        <taxon>Bacilli</taxon>
        <taxon>Bacillales</taxon>
        <taxon>Bacillaceae</taxon>
        <taxon>Virgibacillus</taxon>
    </lineage>
</organism>
<sequence>MKQIHKQGGEIMNEEEKNYVDVWGDNVKIKDLGISMALCIAFALGGYIIAPGEAPQPLITGLVGGVIGFIVSSIIIKPKRTISKMREDD</sequence>
<dbReference type="EMBL" id="JAGGKK010000015">
    <property type="protein sequence ID" value="MBP1949806.1"/>
    <property type="molecule type" value="Genomic_DNA"/>
</dbReference>
<dbReference type="Proteomes" id="UP001519328">
    <property type="component" value="Unassembled WGS sequence"/>
</dbReference>
<evidence type="ECO:0000256" key="1">
    <source>
        <dbReference type="SAM" id="Phobius"/>
    </source>
</evidence>
<keyword evidence="3" id="KW-1185">Reference proteome</keyword>
<dbReference type="RefSeq" id="WP_342453642.1">
    <property type="nucleotide sequence ID" value="NZ_JAGGKK010000015.1"/>
</dbReference>
<gene>
    <name evidence="2" type="ORF">J2Z82_002761</name>
</gene>
<reference evidence="2 3" key="1">
    <citation type="submission" date="2021-03" db="EMBL/GenBank/DDBJ databases">
        <title>Genomic Encyclopedia of Type Strains, Phase IV (KMG-IV): sequencing the most valuable type-strain genomes for metagenomic binning, comparative biology and taxonomic classification.</title>
        <authorList>
            <person name="Goeker M."/>
        </authorList>
    </citation>
    <scope>NUCLEOTIDE SEQUENCE [LARGE SCALE GENOMIC DNA]</scope>
    <source>
        <strain evidence="2 3">DSM 21085</strain>
    </source>
</reference>
<keyword evidence="1" id="KW-0812">Transmembrane</keyword>
<evidence type="ECO:0008006" key="4">
    <source>
        <dbReference type="Google" id="ProtNLM"/>
    </source>
</evidence>
<protein>
    <recommendedName>
        <fullName evidence="4">Heme ABC transporter</fullName>
    </recommendedName>
</protein>
<name>A0ABS4HFX9_9BACI</name>